<reference evidence="3" key="1">
    <citation type="submission" date="2020-08" db="EMBL/GenBank/DDBJ databases">
        <title>Multicomponent nature underlies the extraordinary mechanical properties of spider dragline silk.</title>
        <authorList>
            <person name="Kono N."/>
            <person name="Nakamura H."/>
            <person name="Mori M."/>
            <person name="Yoshida Y."/>
            <person name="Ohtoshi R."/>
            <person name="Malay A.D."/>
            <person name="Moran D.A.P."/>
            <person name="Tomita M."/>
            <person name="Numata K."/>
            <person name="Arakawa K."/>
        </authorList>
    </citation>
    <scope>NUCLEOTIDE SEQUENCE</scope>
</reference>
<name>A0A8X6TEP8_NEPPI</name>
<evidence type="ECO:0000256" key="2">
    <source>
        <dbReference type="SAM" id="MobiDB-lite"/>
    </source>
</evidence>
<protein>
    <submittedName>
        <fullName evidence="3">Uncharacterized protein</fullName>
    </submittedName>
</protein>
<evidence type="ECO:0000313" key="4">
    <source>
        <dbReference type="Proteomes" id="UP000887013"/>
    </source>
</evidence>
<proteinExistence type="predicted"/>
<keyword evidence="4" id="KW-1185">Reference proteome</keyword>
<keyword evidence="1" id="KW-0175">Coiled coil</keyword>
<organism evidence="3 4">
    <name type="scientific">Nephila pilipes</name>
    <name type="common">Giant wood spider</name>
    <name type="synonym">Nephila maculata</name>
    <dbReference type="NCBI Taxonomy" id="299642"/>
    <lineage>
        <taxon>Eukaryota</taxon>
        <taxon>Metazoa</taxon>
        <taxon>Ecdysozoa</taxon>
        <taxon>Arthropoda</taxon>
        <taxon>Chelicerata</taxon>
        <taxon>Arachnida</taxon>
        <taxon>Araneae</taxon>
        <taxon>Araneomorphae</taxon>
        <taxon>Entelegynae</taxon>
        <taxon>Araneoidea</taxon>
        <taxon>Nephilidae</taxon>
        <taxon>Nephila</taxon>
    </lineage>
</organism>
<feature type="coiled-coil region" evidence="1">
    <location>
        <begin position="116"/>
        <end position="157"/>
    </location>
</feature>
<comment type="caution">
    <text evidence="3">The sequence shown here is derived from an EMBL/GenBank/DDBJ whole genome shotgun (WGS) entry which is preliminary data.</text>
</comment>
<dbReference type="Proteomes" id="UP000887013">
    <property type="component" value="Unassembled WGS sequence"/>
</dbReference>
<dbReference type="OrthoDB" id="6450284at2759"/>
<dbReference type="EMBL" id="BMAW01103316">
    <property type="protein sequence ID" value="GFT08548.1"/>
    <property type="molecule type" value="Genomic_DNA"/>
</dbReference>
<sequence length="323" mass="36106">MASNMDTCEALNDPTTSSTANAVEEKAIGKSSVNPAATAPKTDGVSNMKFISSLKSPETASSGNASCSSVQSGYNRLEEVAELNLFLANVTSLLHHHLSVYRKEFGKRRYRPDHQLEELRNIQEKLSQERLQWEQEKAKQEKELERKKEELLQMQKRICGEQAQTDINKLACNFPDQVCDHNCTSLSLCRHRRSASFDFRTLGNLTQDVGGRQSWSGPIDDASIMWHQQFCATQSTSNIPQAMISVPTDPLSNQNSLRKNSGISVNLNSRKSSRCDGTKALDIDKNSRKEQNFGKCLCTSPLESNDKEVNHTTKSFCHCQDSL</sequence>
<feature type="region of interest" description="Disordered" evidence="2">
    <location>
        <begin position="1"/>
        <end position="44"/>
    </location>
</feature>
<evidence type="ECO:0000313" key="3">
    <source>
        <dbReference type="EMBL" id="GFT08548.1"/>
    </source>
</evidence>
<dbReference type="AlphaFoldDB" id="A0A8X6TEP8"/>
<accession>A0A8X6TEP8</accession>
<gene>
    <name evidence="3" type="ORF">NPIL_494311</name>
</gene>
<evidence type="ECO:0000256" key="1">
    <source>
        <dbReference type="SAM" id="Coils"/>
    </source>
</evidence>